<feature type="transmembrane region" description="Helical" evidence="1">
    <location>
        <begin position="38"/>
        <end position="58"/>
    </location>
</feature>
<reference evidence="2 3" key="1">
    <citation type="submission" date="2020-09" db="EMBL/GenBank/DDBJ databases">
        <title>Biosynthesis of the nuclear factor of activated T cells inhibitor NFAT-133 and its congeners in Streptomyces pactum.</title>
        <authorList>
            <person name="Zhou W."/>
            <person name="Posri P."/>
            <person name="Abugrain M.E."/>
            <person name="Weisberg A.J."/>
            <person name="Chang J.H."/>
            <person name="Mahmud T."/>
        </authorList>
    </citation>
    <scope>NUCLEOTIDE SEQUENCE [LARGE SCALE GENOMIC DNA]</scope>
    <source>
        <strain evidence="2 3">ATCC 27456</strain>
    </source>
</reference>
<keyword evidence="1" id="KW-1133">Transmembrane helix</keyword>
<evidence type="ECO:0000313" key="3">
    <source>
        <dbReference type="Proteomes" id="UP000807371"/>
    </source>
</evidence>
<name>A0ABS0NMN4_9ACTN</name>
<comment type="caution">
    <text evidence="2">The sequence shown here is derived from an EMBL/GenBank/DDBJ whole genome shotgun (WGS) entry which is preliminary data.</text>
</comment>
<evidence type="ECO:0000256" key="1">
    <source>
        <dbReference type="SAM" id="Phobius"/>
    </source>
</evidence>
<sequence length="81" mass="8362">MKRHTFEPGKLVAALVVLAAALLYGMDAAGQWDIPVLVLFPLICGGLFLAGAVSAVTYDIRRRRARGGEPARSGGGAGIPG</sequence>
<keyword evidence="3" id="KW-1185">Reference proteome</keyword>
<proteinExistence type="predicted"/>
<accession>A0ABS0NMN4</accession>
<keyword evidence="1" id="KW-0472">Membrane</keyword>
<evidence type="ECO:0000313" key="2">
    <source>
        <dbReference type="EMBL" id="MBH5336459.1"/>
    </source>
</evidence>
<organism evidence="2 3">
    <name type="scientific">Streptomyces pactum</name>
    <dbReference type="NCBI Taxonomy" id="68249"/>
    <lineage>
        <taxon>Bacteria</taxon>
        <taxon>Bacillati</taxon>
        <taxon>Actinomycetota</taxon>
        <taxon>Actinomycetes</taxon>
        <taxon>Kitasatosporales</taxon>
        <taxon>Streptomycetaceae</taxon>
        <taxon>Streptomyces</taxon>
    </lineage>
</organism>
<gene>
    <name evidence="2" type="ORF">IHE55_17415</name>
</gene>
<dbReference type="RefSeq" id="WP_197989868.1">
    <property type="nucleotide sequence ID" value="NZ_JACYXC010000001.1"/>
</dbReference>
<dbReference type="EMBL" id="JACYXC010000001">
    <property type="protein sequence ID" value="MBH5336459.1"/>
    <property type="molecule type" value="Genomic_DNA"/>
</dbReference>
<keyword evidence="1" id="KW-0812">Transmembrane</keyword>
<protein>
    <submittedName>
        <fullName evidence="2">Uncharacterized protein</fullName>
    </submittedName>
</protein>
<dbReference type="Proteomes" id="UP000807371">
    <property type="component" value="Unassembled WGS sequence"/>
</dbReference>